<evidence type="ECO:0000313" key="1">
    <source>
        <dbReference type="EMBL" id="MCQ8277955.1"/>
    </source>
</evidence>
<dbReference type="Proteomes" id="UP001524587">
    <property type="component" value="Unassembled WGS sequence"/>
</dbReference>
<organism evidence="1 2">
    <name type="scientific">Endosaccharibacter trunci</name>
    <dbReference type="NCBI Taxonomy" id="2812733"/>
    <lineage>
        <taxon>Bacteria</taxon>
        <taxon>Pseudomonadati</taxon>
        <taxon>Pseudomonadota</taxon>
        <taxon>Alphaproteobacteria</taxon>
        <taxon>Acetobacterales</taxon>
        <taxon>Acetobacteraceae</taxon>
        <taxon>Endosaccharibacter</taxon>
    </lineage>
</organism>
<dbReference type="RefSeq" id="WP_422863420.1">
    <property type="nucleotide sequence ID" value="NZ_JAMSKV010000004.1"/>
</dbReference>
<protein>
    <submittedName>
        <fullName evidence="1">Uncharacterized protein</fullName>
    </submittedName>
</protein>
<keyword evidence="2" id="KW-1185">Reference proteome</keyword>
<proteinExistence type="predicted"/>
<gene>
    <name evidence="1" type="ORF">NFI95_05785</name>
</gene>
<accession>A0ABT1W509</accession>
<sequence>MTKVMKPDTSKPALYGYKRPGASGKWQYLSCRISKLPPGWVEQIFYGEAQPSSDDVQNAARFRWCLEQDGFDLNRLWKDSETLEDICKHIDAAIRR</sequence>
<comment type="caution">
    <text evidence="1">The sequence shown here is derived from an EMBL/GenBank/DDBJ whole genome shotgun (WGS) entry which is preliminary data.</text>
</comment>
<dbReference type="EMBL" id="JAMSKV010000004">
    <property type="protein sequence ID" value="MCQ8277955.1"/>
    <property type="molecule type" value="Genomic_DNA"/>
</dbReference>
<reference evidence="1 2" key="1">
    <citation type="submission" date="2022-06" db="EMBL/GenBank/DDBJ databases">
        <title>Endosaccharibacter gen. nov., sp. nov., endophytic bacteria isolated from sugarcane.</title>
        <authorList>
            <person name="Pitiwittayakul N."/>
            <person name="Yukphan P."/>
            <person name="Charoenyingcharoen P."/>
            <person name="Tanasupawat S."/>
        </authorList>
    </citation>
    <scope>NUCLEOTIDE SEQUENCE [LARGE SCALE GENOMIC DNA]</scope>
    <source>
        <strain evidence="1 2">KSS8</strain>
    </source>
</reference>
<evidence type="ECO:0000313" key="2">
    <source>
        <dbReference type="Proteomes" id="UP001524587"/>
    </source>
</evidence>
<name>A0ABT1W509_9PROT</name>